<keyword evidence="3" id="KW-1185">Reference proteome</keyword>
<evidence type="ECO:0000259" key="1">
    <source>
        <dbReference type="PROSITE" id="PS51387"/>
    </source>
</evidence>
<dbReference type="Gene3D" id="3.30.43.10">
    <property type="entry name" value="Uridine Diphospho-n-acetylenolpyruvylglucosamine Reductase, domain 2"/>
    <property type="match status" value="1"/>
</dbReference>
<name>A0A4Y2USS7_ARAVE</name>
<dbReference type="AlphaFoldDB" id="A0A4Y2USS7"/>
<dbReference type="InterPro" id="IPR016166">
    <property type="entry name" value="FAD-bd_PCMH"/>
</dbReference>
<gene>
    <name evidence="2" type="primary">GULO_1</name>
    <name evidence="2" type="ORF">AVEN_199543_1</name>
</gene>
<dbReference type="GO" id="GO:0071949">
    <property type="term" value="F:FAD binding"/>
    <property type="evidence" value="ECO:0007669"/>
    <property type="project" value="InterPro"/>
</dbReference>
<sequence>MSEIDHSLRPSSLNIIYSSKSSNIMKAGISNVRFKNWSETFECVPELFFAPKTEEEIAQILELARGENKKVRVVGRKHSPSDIACTDGFMMSLQNFNKLIEIDKKQMRVKVQAGMKLSELNDTLYSHNLALSM</sequence>
<dbReference type="EMBL" id="BGPR01039927">
    <property type="protein sequence ID" value="GBO15978.1"/>
    <property type="molecule type" value="Genomic_DNA"/>
</dbReference>
<dbReference type="PANTHER" id="PTHR43762">
    <property type="entry name" value="L-GULONOLACTONE OXIDASE"/>
    <property type="match status" value="1"/>
</dbReference>
<dbReference type="InterPro" id="IPR006094">
    <property type="entry name" value="Oxid_FAD_bind_N"/>
</dbReference>
<dbReference type="OrthoDB" id="415825at2759"/>
<evidence type="ECO:0000313" key="2">
    <source>
        <dbReference type="EMBL" id="GBO15978.1"/>
    </source>
</evidence>
<evidence type="ECO:0000313" key="3">
    <source>
        <dbReference type="Proteomes" id="UP000499080"/>
    </source>
</evidence>
<organism evidence="2 3">
    <name type="scientific">Araneus ventricosus</name>
    <name type="common">Orbweaver spider</name>
    <name type="synonym">Epeira ventricosa</name>
    <dbReference type="NCBI Taxonomy" id="182803"/>
    <lineage>
        <taxon>Eukaryota</taxon>
        <taxon>Metazoa</taxon>
        <taxon>Ecdysozoa</taxon>
        <taxon>Arthropoda</taxon>
        <taxon>Chelicerata</taxon>
        <taxon>Arachnida</taxon>
        <taxon>Araneae</taxon>
        <taxon>Araneomorphae</taxon>
        <taxon>Entelegynae</taxon>
        <taxon>Araneoidea</taxon>
        <taxon>Araneidae</taxon>
        <taxon>Araneus</taxon>
    </lineage>
</organism>
<dbReference type="InterPro" id="IPR036318">
    <property type="entry name" value="FAD-bd_PCMH-like_sf"/>
</dbReference>
<dbReference type="InterPro" id="IPR016167">
    <property type="entry name" value="FAD-bd_PCMH_sub1"/>
</dbReference>
<dbReference type="PROSITE" id="PS51387">
    <property type="entry name" value="FAD_PCMH"/>
    <property type="match status" value="1"/>
</dbReference>
<dbReference type="Proteomes" id="UP000499080">
    <property type="component" value="Unassembled WGS sequence"/>
</dbReference>
<dbReference type="GO" id="GO:0016899">
    <property type="term" value="F:oxidoreductase activity, acting on the CH-OH group of donors, oxygen as acceptor"/>
    <property type="evidence" value="ECO:0007669"/>
    <property type="project" value="InterPro"/>
</dbReference>
<reference evidence="2 3" key="1">
    <citation type="journal article" date="2019" name="Sci. Rep.">
        <title>Orb-weaving spider Araneus ventricosus genome elucidates the spidroin gene catalogue.</title>
        <authorList>
            <person name="Kono N."/>
            <person name="Nakamura H."/>
            <person name="Ohtoshi R."/>
            <person name="Moran D.A.P."/>
            <person name="Shinohara A."/>
            <person name="Yoshida Y."/>
            <person name="Fujiwara M."/>
            <person name="Mori M."/>
            <person name="Tomita M."/>
            <person name="Arakawa K."/>
        </authorList>
    </citation>
    <scope>NUCLEOTIDE SEQUENCE [LARGE SCALE GENOMIC DNA]</scope>
</reference>
<dbReference type="SUPFAM" id="SSF56176">
    <property type="entry name" value="FAD-binding/transporter-associated domain-like"/>
    <property type="match status" value="1"/>
</dbReference>
<accession>A0A4Y2USS7</accession>
<protein>
    <submittedName>
        <fullName evidence="2">L-gulonolactone oxidase</fullName>
    </submittedName>
</protein>
<dbReference type="PANTHER" id="PTHR43762:SF1">
    <property type="entry name" value="D-ARABINONO-1,4-LACTONE OXIDASE"/>
    <property type="match status" value="1"/>
</dbReference>
<dbReference type="InterPro" id="IPR010031">
    <property type="entry name" value="FAD_lactone_oxidase-like"/>
</dbReference>
<dbReference type="Pfam" id="PF01565">
    <property type="entry name" value="FAD_binding_4"/>
    <property type="match status" value="1"/>
</dbReference>
<feature type="domain" description="FAD-binding PCMH-type" evidence="1">
    <location>
        <begin position="41"/>
        <end position="133"/>
    </location>
</feature>
<proteinExistence type="predicted"/>
<comment type="caution">
    <text evidence="2">The sequence shown here is derived from an EMBL/GenBank/DDBJ whole genome shotgun (WGS) entry which is preliminary data.</text>
</comment>